<gene>
    <name evidence="2" type="ORF">D3273_13690</name>
</gene>
<dbReference type="Proteomes" id="UP000290759">
    <property type="component" value="Unassembled WGS sequence"/>
</dbReference>
<keyword evidence="3" id="KW-1185">Reference proteome</keyword>
<dbReference type="OrthoDB" id="8480244at2"/>
<evidence type="ECO:0000256" key="1">
    <source>
        <dbReference type="SAM" id="MobiDB-lite"/>
    </source>
</evidence>
<evidence type="ECO:0000313" key="2">
    <source>
        <dbReference type="EMBL" id="RYC31429.1"/>
    </source>
</evidence>
<dbReference type="InterPro" id="IPR009922">
    <property type="entry name" value="DUF1457"/>
</dbReference>
<organism evidence="2 3">
    <name type="scientific">Lichenibacterium minor</name>
    <dbReference type="NCBI Taxonomy" id="2316528"/>
    <lineage>
        <taxon>Bacteria</taxon>
        <taxon>Pseudomonadati</taxon>
        <taxon>Pseudomonadota</taxon>
        <taxon>Alphaproteobacteria</taxon>
        <taxon>Hyphomicrobiales</taxon>
        <taxon>Lichenihabitantaceae</taxon>
        <taxon>Lichenibacterium</taxon>
    </lineage>
</organism>
<feature type="region of interest" description="Disordered" evidence="1">
    <location>
        <begin position="168"/>
        <end position="200"/>
    </location>
</feature>
<proteinExistence type="predicted"/>
<dbReference type="Pfam" id="PF07310">
    <property type="entry name" value="PAS_5"/>
    <property type="match status" value="1"/>
</dbReference>
<name>A0A4Q2U4E9_9HYPH</name>
<dbReference type="PIRSF" id="PIRSF031878">
    <property type="entry name" value="UCP031878"/>
    <property type="match status" value="1"/>
</dbReference>
<dbReference type="RefSeq" id="WP_129227446.1">
    <property type="nucleotide sequence ID" value="NZ_QYBB01000014.1"/>
</dbReference>
<sequence>MRHAASRQLHAYWDALRGGRAAPGRDEIDPAAIRGVLASVFMLDVAALPLPRPADATFSLSGTRIDALFGRLLRGSTFDSIWDPRSAALAAAALDAALGGGRPVVAAARGGPPGRGAIDVELLLLPLASGAGRRARVLGSLGAASAPDWMGLSAAAPLDLKALGEPRLAPRAPDFGRRVARPFAPHPGGRREPPHPPGRA</sequence>
<dbReference type="EMBL" id="QYBB01000014">
    <property type="protein sequence ID" value="RYC31429.1"/>
    <property type="molecule type" value="Genomic_DNA"/>
</dbReference>
<evidence type="ECO:0000313" key="3">
    <source>
        <dbReference type="Proteomes" id="UP000290759"/>
    </source>
</evidence>
<reference evidence="2 3" key="1">
    <citation type="submission" date="2018-12" db="EMBL/GenBank/DDBJ databases">
        <authorList>
            <person name="Grouzdev D.S."/>
            <person name="Krutkina M.S."/>
        </authorList>
    </citation>
    <scope>NUCLEOTIDE SEQUENCE [LARGE SCALE GENOMIC DNA]</scope>
    <source>
        <strain evidence="2 3">RmlP026</strain>
    </source>
</reference>
<accession>A0A4Q2U4E9</accession>
<dbReference type="AlphaFoldDB" id="A0A4Q2U4E9"/>
<reference evidence="2 3" key="2">
    <citation type="submission" date="2019-02" db="EMBL/GenBank/DDBJ databases">
        <title>'Lichenibacterium ramalinii' gen. nov. sp. nov., 'Lichenibacterium minor' gen. nov. sp. nov.</title>
        <authorList>
            <person name="Pankratov T."/>
        </authorList>
    </citation>
    <scope>NUCLEOTIDE SEQUENCE [LARGE SCALE GENOMIC DNA]</scope>
    <source>
        <strain evidence="2 3">RmlP026</strain>
    </source>
</reference>
<protein>
    <submittedName>
        <fullName evidence="2">PAS domain-containing protein</fullName>
    </submittedName>
</protein>
<comment type="caution">
    <text evidence="2">The sequence shown here is derived from an EMBL/GenBank/DDBJ whole genome shotgun (WGS) entry which is preliminary data.</text>
</comment>